<feature type="domain" description="Reverse transcriptase" evidence="1">
    <location>
        <begin position="60"/>
        <end position="285"/>
    </location>
</feature>
<evidence type="ECO:0000313" key="2">
    <source>
        <dbReference type="EMBL" id="EQD63543.1"/>
    </source>
</evidence>
<protein>
    <submittedName>
        <fullName evidence="2">RNA-directed DNA polymerase (Reverse transcriptase)</fullName>
        <ecNumber evidence="2">2.7.7.49</ecNumber>
    </submittedName>
</protein>
<dbReference type="InterPro" id="IPR000477">
    <property type="entry name" value="RT_dom"/>
</dbReference>
<name>T1B4R9_9ZZZZ</name>
<reference evidence="2" key="1">
    <citation type="submission" date="2013-08" db="EMBL/GenBank/DDBJ databases">
        <authorList>
            <person name="Mendez C."/>
            <person name="Richter M."/>
            <person name="Ferrer M."/>
            <person name="Sanchez J."/>
        </authorList>
    </citation>
    <scope>NUCLEOTIDE SEQUENCE</scope>
</reference>
<evidence type="ECO:0000259" key="1">
    <source>
        <dbReference type="PROSITE" id="PS50878"/>
    </source>
</evidence>
<dbReference type="SUPFAM" id="SSF56672">
    <property type="entry name" value="DNA/RNA polymerases"/>
    <property type="match status" value="1"/>
</dbReference>
<organism evidence="2">
    <name type="scientific">mine drainage metagenome</name>
    <dbReference type="NCBI Taxonomy" id="410659"/>
    <lineage>
        <taxon>unclassified sequences</taxon>
        <taxon>metagenomes</taxon>
        <taxon>ecological metagenomes</taxon>
    </lineage>
</organism>
<keyword evidence="2" id="KW-0808">Transferase</keyword>
<dbReference type="Gene3D" id="3.30.70.270">
    <property type="match status" value="1"/>
</dbReference>
<dbReference type="NCBIfam" id="TIGR04416">
    <property type="entry name" value="group_II_RT_mat"/>
    <property type="match status" value="1"/>
</dbReference>
<accession>T1B4R9</accession>
<dbReference type="EC" id="2.7.7.49" evidence="2"/>
<keyword evidence="2" id="KW-0695">RNA-directed DNA polymerase</keyword>
<dbReference type="PANTHER" id="PTHR34047">
    <property type="entry name" value="NUCLEAR INTRON MATURASE 1, MITOCHONDRIAL-RELATED"/>
    <property type="match status" value="1"/>
</dbReference>
<dbReference type="InterPro" id="IPR043128">
    <property type="entry name" value="Rev_trsase/Diguanyl_cyclase"/>
</dbReference>
<sequence>MKPLPKWTGQKHPSMMPLLCRKRTLQAAWEQVRRNGGAPGVDGETVEEFGENVGERLFGLSEALRLGTWQPKPLRRVWIPKPDGRKRGLAIPCVENRVVHAAIAIVLYPLFEDMFGEACFAYVQGKNAKEAVVRVQRQAQKGKTWVLETDVAAFFDTMDRKRVESKLAERIADGSFLRLVAAVIRSEVLGETIGDEDAEGVPQGSPLSPLLANIYLADFDREVGKRWELTRFADDLVVSCATREEAEGARTTVEAALKREGLSMKAEKTRVVSMWEGVDFLGYRITTWKAVPSAKSMKRFREKIRDLTLKHETRPPLEVVGRVMPVVRGWTNYFDLTWPAPLWEVSIWQLNRLRACFTKHQWRGMWQKEWPLSRLLAMGVNTPWGLLKEKSR</sequence>
<dbReference type="EMBL" id="AUZY01004442">
    <property type="protein sequence ID" value="EQD63543.1"/>
    <property type="molecule type" value="Genomic_DNA"/>
</dbReference>
<proteinExistence type="predicted"/>
<keyword evidence="2" id="KW-0548">Nucleotidyltransferase</keyword>
<dbReference type="CDD" id="cd01651">
    <property type="entry name" value="RT_G2_intron"/>
    <property type="match status" value="1"/>
</dbReference>
<dbReference type="InterPro" id="IPR030931">
    <property type="entry name" value="Group_II_RT_mat"/>
</dbReference>
<dbReference type="GO" id="GO:0003964">
    <property type="term" value="F:RNA-directed DNA polymerase activity"/>
    <property type="evidence" value="ECO:0007669"/>
    <property type="project" value="UniProtKB-KW"/>
</dbReference>
<dbReference type="InterPro" id="IPR013597">
    <property type="entry name" value="Mat_intron_G2"/>
</dbReference>
<dbReference type="PANTHER" id="PTHR34047:SF8">
    <property type="entry name" value="PROTEIN YKFC"/>
    <property type="match status" value="1"/>
</dbReference>
<dbReference type="InterPro" id="IPR043502">
    <property type="entry name" value="DNA/RNA_pol_sf"/>
</dbReference>
<dbReference type="PROSITE" id="PS50878">
    <property type="entry name" value="RT_POL"/>
    <property type="match status" value="1"/>
</dbReference>
<dbReference type="Pfam" id="PF08388">
    <property type="entry name" value="GIIM"/>
    <property type="match status" value="1"/>
</dbReference>
<gene>
    <name evidence="2" type="ORF">B1B_06996</name>
</gene>
<reference evidence="2" key="2">
    <citation type="journal article" date="2014" name="ISME J.">
        <title>Microbial stratification in low pH oxic and suboxic macroscopic growths along an acid mine drainage.</title>
        <authorList>
            <person name="Mendez-Garcia C."/>
            <person name="Mesa V."/>
            <person name="Sprenger R.R."/>
            <person name="Richter M."/>
            <person name="Diez M.S."/>
            <person name="Solano J."/>
            <person name="Bargiela R."/>
            <person name="Golyshina O.V."/>
            <person name="Manteca A."/>
            <person name="Ramos J.L."/>
            <person name="Gallego J.R."/>
            <person name="Llorente I."/>
            <person name="Martins Dos Santos V.A."/>
            <person name="Jensen O.N."/>
            <person name="Pelaez A.I."/>
            <person name="Sanchez J."/>
            <person name="Ferrer M."/>
        </authorList>
    </citation>
    <scope>NUCLEOTIDE SEQUENCE</scope>
</reference>
<comment type="caution">
    <text evidence="2">The sequence shown here is derived from an EMBL/GenBank/DDBJ whole genome shotgun (WGS) entry which is preliminary data.</text>
</comment>
<dbReference type="Pfam" id="PF00078">
    <property type="entry name" value="RVT_1"/>
    <property type="match status" value="1"/>
</dbReference>
<dbReference type="InterPro" id="IPR051083">
    <property type="entry name" value="GrpII_Intron_Splice-Mob/Def"/>
</dbReference>
<dbReference type="AlphaFoldDB" id="T1B4R9"/>